<accession>A0A1Q3CNE3</accession>
<dbReference type="InParanoid" id="A0A1Q3CNE3"/>
<sequence length="289" mass="34257">MTYELMEHCNKEIQELLDKKLIRPSKSPWSCAAFYVNKFERGTPRLVINYKPLNTAFTTPFCHYEWNVMPFNLKNAPSEFQNIMNDIFNPFSSLTIVYIDDILIFLNYIEQPLYTFYKIVQTNDLELSKTKLQLLITHNHYIPIQISMLFTEKFPNVIINKKQLLTSYLLFSIVYNNSIFPNLMQTRDIKILHLKNFFQECKKLHPFPNSLLCILDAITVYYQTLTKREKRNLTSQLLKGDETIDKHLQTLYALEKILLCEGIKFYAHENILCANNLMHNLPKPLYNYD</sequence>
<feature type="domain" description="Reverse transcriptase" evidence="1">
    <location>
        <begin position="56"/>
        <end position="135"/>
    </location>
</feature>
<comment type="caution">
    <text evidence="2">The sequence shown here is derived from an EMBL/GenBank/DDBJ whole genome shotgun (WGS) entry which is preliminary data.</text>
</comment>
<dbReference type="PANTHER" id="PTHR33064">
    <property type="entry name" value="POL PROTEIN"/>
    <property type="match status" value="1"/>
</dbReference>
<dbReference type="Gene3D" id="3.10.10.10">
    <property type="entry name" value="HIV Type 1 Reverse Transcriptase, subunit A, domain 1"/>
    <property type="match status" value="2"/>
</dbReference>
<protein>
    <submittedName>
        <fullName evidence="2">RVT_1 domain-containing protein</fullName>
    </submittedName>
</protein>
<keyword evidence="3" id="KW-1185">Reference proteome</keyword>
<evidence type="ECO:0000259" key="1">
    <source>
        <dbReference type="Pfam" id="PF00078"/>
    </source>
</evidence>
<dbReference type="Proteomes" id="UP000187406">
    <property type="component" value="Unassembled WGS sequence"/>
</dbReference>
<dbReference type="PANTHER" id="PTHR33064:SF37">
    <property type="entry name" value="RIBONUCLEASE H"/>
    <property type="match status" value="1"/>
</dbReference>
<organism evidence="2 3">
    <name type="scientific">Cephalotus follicularis</name>
    <name type="common">Albany pitcher plant</name>
    <dbReference type="NCBI Taxonomy" id="3775"/>
    <lineage>
        <taxon>Eukaryota</taxon>
        <taxon>Viridiplantae</taxon>
        <taxon>Streptophyta</taxon>
        <taxon>Embryophyta</taxon>
        <taxon>Tracheophyta</taxon>
        <taxon>Spermatophyta</taxon>
        <taxon>Magnoliopsida</taxon>
        <taxon>eudicotyledons</taxon>
        <taxon>Gunneridae</taxon>
        <taxon>Pentapetalae</taxon>
        <taxon>rosids</taxon>
        <taxon>fabids</taxon>
        <taxon>Oxalidales</taxon>
        <taxon>Cephalotaceae</taxon>
        <taxon>Cephalotus</taxon>
    </lineage>
</organism>
<dbReference type="SUPFAM" id="SSF56672">
    <property type="entry name" value="DNA/RNA polymerases"/>
    <property type="match status" value="1"/>
</dbReference>
<gene>
    <name evidence="2" type="ORF">CFOL_v3_25232</name>
</gene>
<dbReference type="InterPro" id="IPR043502">
    <property type="entry name" value="DNA/RNA_pol_sf"/>
</dbReference>
<proteinExistence type="predicted"/>
<reference evidence="3" key="1">
    <citation type="submission" date="2016-04" db="EMBL/GenBank/DDBJ databases">
        <title>Cephalotus genome sequencing.</title>
        <authorList>
            <person name="Fukushima K."/>
            <person name="Hasebe M."/>
            <person name="Fang X."/>
        </authorList>
    </citation>
    <scope>NUCLEOTIDE SEQUENCE [LARGE SCALE GENOMIC DNA]</scope>
    <source>
        <strain evidence="3">cv. St1</strain>
    </source>
</reference>
<dbReference type="Pfam" id="PF00078">
    <property type="entry name" value="RVT_1"/>
    <property type="match status" value="1"/>
</dbReference>
<dbReference type="EMBL" id="BDDD01002488">
    <property type="protein sequence ID" value="GAV81779.1"/>
    <property type="molecule type" value="Genomic_DNA"/>
</dbReference>
<evidence type="ECO:0000313" key="3">
    <source>
        <dbReference type="Proteomes" id="UP000187406"/>
    </source>
</evidence>
<name>A0A1Q3CNE3_CEPFO</name>
<dbReference type="AlphaFoldDB" id="A0A1Q3CNE3"/>
<dbReference type="InterPro" id="IPR051320">
    <property type="entry name" value="Viral_Replic_Matur_Polypro"/>
</dbReference>
<dbReference type="STRING" id="3775.A0A1Q3CNE3"/>
<dbReference type="OrthoDB" id="1914518at2759"/>
<evidence type="ECO:0000313" key="2">
    <source>
        <dbReference type="EMBL" id="GAV81779.1"/>
    </source>
</evidence>
<dbReference type="InterPro" id="IPR000477">
    <property type="entry name" value="RT_dom"/>
</dbReference>